<dbReference type="SMART" id="SM00717">
    <property type="entry name" value="SANT"/>
    <property type="match status" value="1"/>
</dbReference>
<dbReference type="SUPFAM" id="SSF46689">
    <property type="entry name" value="Homeodomain-like"/>
    <property type="match status" value="1"/>
</dbReference>
<keyword evidence="5" id="KW-0804">Transcription</keyword>
<keyword evidence="3" id="KW-0805">Transcription regulation</keyword>
<keyword evidence="12" id="KW-1185">Reference proteome</keyword>
<dbReference type="CDD" id="cd00167">
    <property type="entry name" value="SANT"/>
    <property type="match status" value="1"/>
</dbReference>
<dbReference type="InterPro" id="IPR009057">
    <property type="entry name" value="Homeodomain-like_sf"/>
</dbReference>
<dbReference type="Gramene" id="Psat02G0252700-T1">
    <property type="protein sequence ID" value="KAI5436112.1"/>
    <property type="gene ID" value="KIW84_022527"/>
</dbReference>
<gene>
    <name evidence="11" type="ORF">KIW84_022527</name>
</gene>
<name>A0A9D4YAR5_PEA</name>
<feature type="region of interest" description="Disordered" evidence="7">
    <location>
        <begin position="176"/>
        <end position="231"/>
    </location>
</feature>
<dbReference type="GO" id="GO:0003677">
    <property type="term" value="F:DNA binding"/>
    <property type="evidence" value="ECO:0007669"/>
    <property type="project" value="UniProtKB-KW"/>
</dbReference>
<accession>A0A9D4YAR5</accession>
<feature type="domain" description="SANT" evidence="9">
    <location>
        <begin position="1"/>
        <end position="52"/>
    </location>
</feature>
<feature type="compositionally biased region" description="Basic and acidic residues" evidence="7">
    <location>
        <begin position="195"/>
        <end position="206"/>
    </location>
</feature>
<evidence type="ECO:0000256" key="5">
    <source>
        <dbReference type="ARBA" id="ARBA00023163"/>
    </source>
</evidence>
<evidence type="ECO:0000256" key="4">
    <source>
        <dbReference type="ARBA" id="ARBA00023125"/>
    </source>
</evidence>
<dbReference type="Proteomes" id="UP001058974">
    <property type="component" value="Chromosome 2"/>
</dbReference>
<evidence type="ECO:0000256" key="1">
    <source>
        <dbReference type="ARBA" id="ARBA00004123"/>
    </source>
</evidence>
<evidence type="ECO:0000313" key="11">
    <source>
        <dbReference type="EMBL" id="KAI5436112.1"/>
    </source>
</evidence>
<reference evidence="11 12" key="1">
    <citation type="journal article" date="2022" name="Nat. Genet.">
        <title>Improved pea reference genome and pan-genome highlight genomic features and evolutionary characteristics.</title>
        <authorList>
            <person name="Yang T."/>
            <person name="Liu R."/>
            <person name="Luo Y."/>
            <person name="Hu S."/>
            <person name="Wang D."/>
            <person name="Wang C."/>
            <person name="Pandey M.K."/>
            <person name="Ge S."/>
            <person name="Xu Q."/>
            <person name="Li N."/>
            <person name="Li G."/>
            <person name="Huang Y."/>
            <person name="Saxena R.K."/>
            <person name="Ji Y."/>
            <person name="Li M."/>
            <person name="Yan X."/>
            <person name="He Y."/>
            <person name="Liu Y."/>
            <person name="Wang X."/>
            <person name="Xiang C."/>
            <person name="Varshney R.K."/>
            <person name="Ding H."/>
            <person name="Gao S."/>
            <person name="Zong X."/>
        </authorList>
    </citation>
    <scope>NUCLEOTIDE SEQUENCE [LARGE SCALE GENOMIC DNA]</scope>
    <source>
        <strain evidence="11 12">cv. Zhongwan 6</strain>
    </source>
</reference>
<protein>
    <submittedName>
        <fullName evidence="11">Uncharacterized protein</fullName>
    </submittedName>
</protein>
<dbReference type="PANTHER" id="PTHR12802">
    <property type="entry name" value="SWI/SNF COMPLEX-RELATED"/>
    <property type="match status" value="1"/>
</dbReference>
<dbReference type="Gene3D" id="1.10.10.60">
    <property type="entry name" value="Homeodomain-like"/>
    <property type="match status" value="1"/>
</dbReference>
<comment type="caution">
    <text evidence="11">The sequence shown here is derived from an EMBL/GenBank/DDBJ whole genome shotgun (WGS) entry which is preliminary data.</text>
</comment>
<dbReference type="PROSITE" id="PS51293">
    <property type="entry name" value="SANT"/>
    <property type="match status" value="1"/>
</dbReference>
<dbReference type="InterPro" id="IPR017884">
    <property type="entry name" value="SANT_dom"/>
</dbReference>
<dbReference type="InterPro" id="IPR017930">
    <property type="entry name" value="Myb_dom"/>
</dbReference>
<dbReference type="PROSITE" id="PS50090">
    <property type="entry name" value="MYB_LIKE"/>
    <property type="match status" value="1"/>
</dbReference>
<feature type="domain" description="HTH myb-type" evidence="10">
    <location>
        <begin position="1"/>
        <end position="40"/>
    </location>
</feature>
<keyword evidence="6" id="KW-0539">Nucleus</keyword>
<evidence type="ECO:0000259" key="9">
    <source>
        <dbReference type="PROSITE" id="PS51293"/>
    </source>
</evidence>
<dbReference type="EMBL" id="JAMSHJ010000002">
    <property type="protein sequence ID" value="KAI5436112.1"/>
    <property type="molecule type" value="Genomic_DNA"/>
</dbReference>
<dbReference type="Pfam" id="PF00249">
    <property type="entry name" value="Myb_DNA-binding"/>
    <property type="match status" value="1"/>
</dbReference>
<dbReference type="InterPro" id="IPR001005">
    <property type="entry name" value="SANT/Myb"/>
</dbReference>
<keyword evidence="2" id="KW-0217">Developmental protein</keyword>
<evidence type="ECO:0000259" key="8">
    <source>
        <dbReference type="PROSITE" id="PS50090"/>
    </source>
</evidence>
<keyword evidence="4" id="KW-0238">DNA-binding</keyword>
<dbReference type="PANTHER" id="PTHR12802:SF41">
    <property type="entry name" value="BRAHMA ASSOCIATED PROTEIN 155 KDA"/>
    <property type="match status" value="1"/>
</dbReference>
<dbReference type="FunFam" id="1.10.10.60:FF:000014">
    <property type="entry name" value="SWI/SNF complex subunit SMARCC2 isoform C"/>
    <property type="match status" value="1"/>
</dbReference>
<proteinExistence type="predicted"/>
<evidence type="ECO:0000256" key="6">
    <source>
        <dbReference type="ARBA" id="ARBA00023242"/>
    </source>
</evidence>
<evidence type="ECO:0000256" key="2">
    <source>
        <dbReference type="ARBA" id="ARBA00022473"/>
    </source>
</evidence>
<feature type="domain" description="Myb-like" evidence="8">
    <location>
        <begin position="5"/>
        <end position="40"/>
    </location>
</feature>
<evidence type="ECO:0000256" key="3">
    <source>
        <dbReference type="ARBA" id="ARBA00023015"/>
    </source>
</evidence>
<dbReference type="AlphaFoldDB" id="A0A9D4YAR5"/>
<comment type="subcellular location">
    <subcellularLocation>
        <location evidence="1">Nucleus</location>
    </subcellularLocation>
</comment>
<dbReference type="GO" id="GO:0005634">
    <property type="term" value="C:nucleus"/>
    <property type="evidence" value="ECO:0007669"/>
    <property type="project" value="UniProtKB-SubCell"/>
</dbReference>
<evidence type="ECO:0000256" key="7">
    <source>
        <dbReference type="SAM" id="MobiDB-lite"/>
    </source>
</evidence>
<evidence type="ECO:0000259" key="10">
    <source>
        <dbReference type="PROSITE" id="PS51294"/>
    </source>
</evidence>
<sequence length="274" mass="30353">MITIKWTDQETLLLLETLELYKENWNKIAEHVGTKSKAQCILYFVQKPIEDSLADYDEDVDAGYKEMVDPVATNNKLYVDEDKDKGASEVIENDTNIKGHHETSQVEDIKVEDNQEAFTVVGYSLEPEGPSSLAEVAIPVVALATFLAQLVCSNVAFASAHDYIKSLSENALGTKIASSEEDQSDKSTQQDTTLLDDKDLEDDHQKTKIASDASEDKIHLASTNGLPEKLTSKGKAMINHESRLDNCDDPCVSKANQRIEGLESCHIRTKTVMT</sequence>
<organism evidence="11 12">
    <name type="scientific">Pisum sativum</name>
    <name type="common">Garden pea</name>
    <name type="synonym">Lathyrus oleraceus</name>
    <dbReference type="NCBI Taxonomy" id="3888"/>
    <lineage>
        <taxon>Eukaryota</taxon>
        <taxon>Viridiplantae</taxon>
        <taxon>Streptophyta</taxon>
        <taxon>Embryophyta</taxon>
        <taxon>Tracheophyta</taxon>
        <taxon>Spermatophyta</taxon>
        <taxon>Magnoliopsida</taxon>
        <taxon>eudicotyledons</taxon>
        <taxon>Gunneridae</taxon>
        <taxon>Pentapetalae</taxon>
        <taxon>rosids</taxon>
        <taxon>fabids</taxon>
        <taxon>Fabales</taxon>
        <taxon>Fabaceae</taxon>
        <taxon>Papilionoideae</taxon>
        <taxon>50 kb inversion clade</taxon>
        <taxon>NPAAA clade</taxon>
        <taxon>Hologalegina</taxon>
        <taxon>IRL clade</taxon>
        <taxon>Fabeae</taxon>
        <taxon>Lathyrus</taxon>
    </lineage>
</organism>
<evidence type="ECO:0000313" key="12">
    <source>
        <dbReference type="Proteomes" id="UP001058974"/>
    </source>
</evidence>
<dbReference type="PROSITE" id="PS51294">
    <property type="entry name" value="HTH_MYB"/>
    <property type="match status" value="1"/>
</dbReference>